<proteinExistence type="predicted"/>
<dbReference type="EMBL" id="MSIE01000056">
    <property type="protein sequence ID" value="OLF13408.1"/>
    <property type="molecule type" value="Genomic_DNA"/>
</dbReference>
<evidence type="ECO:0000313" key="1">
    <source>
        <dbReference type="EMBL" id="OLF13408.1"/>
    </source>
</evidence>
<dbReference type="OrthoDB" id="9806494at2"/>
<dbReference type="PANTHER" id="PTHR36439">
    <property type="entry name" value="BLL4334 PROTEIN"/>
    <property type="match status" value="1"/>
</dbReference>
<gene>
    <name evidence="1" type="ORF">BU204_27450</name>
</gene>
<name>A0A1Q8CGC0_9PSEU</name>
<dbReference type="Proteomes" id="UP000185596">
    <property type="component" value="Unassembled WGS sequence"/>
</dbReference>
<evidence type="ECO:0008006" key="3">
    <source>
        <dbReference type="Google" id="ProtNLM"/>
    </source>
</evidence>
<dbReference type="InterPro" id="IPR012545">
    <property type="entry name" value="DUF1697"/>
</dbReference>
<dbReference type="AlphaFoldDB" id="A0A1Q8CGC0"/>
<evidence type="ECO:0000313" key="2">
    <source>
        <dbReference type="Proteomes" id="UP000185596"/>
    </source>
</evidence>
<keyword evidence="2" id="KW-1185">Reference proteome</keyword>
<dbReference type="Gene3D" id="3.30.70.1280">
    <property type="entry name" value="SP0830-like domains"/>
    <property type="match status" value="1"/>
</dbReference>
<dbReference type="RefSeq" id="WP_075128654.1">
    <property type="nucleotide sequence ID" value="NZ_MSIE01000056.1"/>
</dbReference>
<organism evidence="1 2">
    <name type="scientific">Actinophytocola xanthii</name>
    <dbReference type="NCBI Taxonomy" id="1912961"/>
    <lineage>
        <taxon>Bacteria</taxon>
        <taxon>Bacillati</taxon>
        <taxon>Actinomycetota</taxon>
        <taxon>Actinomycetes</taxon>
        <taxon>Pseudonocardiales</taxon>
        <taxon>Pseudonocardiaceae</taxon>
    </lineage>
</organism>
<comment type="caution">
    <text evidence="1">The sequence shown here is derived from an EMBL/GenBank/DDBJ whole genome shotgun (WGS) entry which is preliminary data.</text>
</comment>
<dbReference type="SUPFAM" id="SSF160379">
    <property type="entry name" value="SP0830-like"/>
    <property type="match status" value="1"/>
</dbReference>
<protein>
    <recommendedName>
        <fullName evidence="3">DUF1697 domain-containing protein</fullName>
    </recommendedName>
</protein>
<dbReference type="PANTHER" id="PTHR36439:SF1">
    <property type="entry name" value="DUF1697 DOMAIN-CONTAINING PROTEIN"/>
    <property type="match status" value="1"/>
</dbReference>
<sequence length="181" mass="19973">MTSCAALLRGINLGSRRRVAMADLRTWLAELGHAEVRTLLQSGNAVFRTERELDEVRAELSAHLTERAGFPVACVLRTAAELAEVVAADPLGAVATNPSRYFVVFLDRPVTSPDLEPDAFAPELFHLGEREVYFWVPEGVRDSKVLAAFPARADEVATMRNWNTVTKLLAMAQAVPDLRTR</sequence>
<accession>A0A1Q8CGC0</accession>
<reference evidence="1 2" key="1">
    <citation type="submission" date="2016-12" db="EMBL/GenBank/DDBJ databases">
        <title>The draft genome sequence of Actinophytocola sp. 11-183.</title>
        <authorList>
            <person name="Wang W."/>
            <person name="Yuan L."/>
        </authorList>
    </citation>
    <scope>NUCLEOTIDE SEQUENCE [LARGE SCALE GENOMIC DNA]</scope>
    <source>
        <strain evidence="1 2">11-183</strain>
    </source>
</reference>
<dbReference type="PIRSF" id="PIRSF008502">
    <property type="entry name" value="UCP008502"/>
    <property type="match status" value="1"/>
</dbReference>
<dbReference type="Pfam" id="PF08002">
    <property type="entry name" value="DUF1697"/>
    <property type="match status" value="1"/>
</dbReference>
<dbReference type="STRING" id="1912961.BU204_27450"/>